<proteinExistence type="predicted"/>
<dbReference type="Proteomes" id="UP001165381">
    <property type="component" value="Unassembled WGS sequence"/>
</dbReference>
<name>A0ABT0QI07_9FLAO</name>
<reference evidence="2" key="1">
    <citation type="submission" date="2022-05" db="EMBL/GenBank/DDBJ databases">
        <authorList>
            <person name="Park J.-S."/>
        </authorList>
    </citation>
    <scope>NUCLEOTIDE SEQUENCE</scope>
    <source>
        <strain evidence="2">2012CJ34-3</strain>
    </source>
</reference>
<evidence type="ECO:0000313" key="3">
    <source>
        <dbReference type="Proteomes" id="UP001165381"/>
    </source>
</evidence>
<evidence type="ECO:0000259" key="1">
    <source>
        <dbReference type="Pfam" id="PF00149"/>
    </source>
</evidence>
<dbReference type="PANTHER" id="PTHR43143">
    <property type="entry name" value="METALLOPHOSPHOESTERASE, CALCINEURIN SUPERFAMILY"/>
    <property type="match status" value="1"/>
</dbReference>
<dbReference type="Pfam" id="PF00149">
    <property type="entry name" value="Metallophos"/>
    <property type="match status" value="1"/>
</dbReference>
<sequence length="358" mass="40671">MTYLKYLLVLLCTFFIGNTISGQENYTPPKLSNEDSWSLVLLPDPQTYMKFGRNQGIFELMTGWIEENIESLNIKMVLCTGDLVEQNELLVADKTNGNKPSRDQWISISKAFDKLDGKVPYILAAGNHDFGYKNIENRKSNYNKYFPAHRNILNAKLLREVTNNIDGLPTIENAASEFISPDGRKFLFLNLEFAPRNAVIEWANKVSKKKDYKDHTLVLLTHSYLNANNEHIENENYPITDGNYGKAIWEKLVKPSTNIQMVFSGHIGGVNDFKAHVAYKVDTNNSGKKVNQITFNAQALGGGWHGNGGNGWLRILEFMPDKKTVKVYTFSPFFAISPETQEKAWSKTPFNSFSFELD</sequence>
<protein>
    <submittedName>
        <fullName evidence="2">Metallophosphoesterase</fullName>
    </submittedName>
</protein>
<dbReference type="RefSeq" id="WP_249973454.1">
    <property type="nucleotide sequence ID" value="NZ_JAMFLZ010000005.1"/>
</dbReference>
<keyword evidence="3" id="KW-1185">Reference proteome</keyword>
<evidence type="ECO:0000313" key="2">
    <source>
        <dbReference type="EMBL" id="MCL6295894.1"/>
    </source>
</evidence>
<dbReference type="EMBL" id="JAMFLZ010000005">
    <property type="protein sequence ID" value="MCL6295894.1"/>
    <property type="molecule type" value="Genomic_DNA"/>
</dbReference>
<organism evidence="2 3">
    <name type="scientific">Jejuia spongiicola</name>
    <dbReference type="NCBI Taxonomy" id="2942207"/>
    <lineage>
        <taxon>Bacteria</taxon>
        <taxon>Pseudomonadati</taxon>
        <taxon>Bacteroidota</taxon>
        <taxon>Flavobacteriia</taxon>
        <taxon>Flavobacteriales</taxon>
        <taxon>Flavobacteriaceae</taxon>
        <taxon>Jejuia</taxon>
    </lineage>
</organism>
<gene>
    <name evidence="2" type="ORF">M3P09_12865</name>
</gene>
<feature type="domain" description="Calcineurin-like phosphoesterase" evidence="1">
    <location>
        <begin position="61"/>
        <end position="267"/>
    </location>
</feature>
<dbReference type="Gene3D" id="3.60.21.10">
    <property type="match status" value="1"/>
</dbReference>
<dbReference type="InterPro" id="IPR004843">
    <property type="entry name" value="Calcineurin-like_PHP"/>
</dbReference>
<dbReference type="SUPFAM" id="SSF56300">
    <property type="entry name" value="Metallo-dependent phosphatases"/>
    <property type="match status" value="1"/>
</dbReference>
<dbReference type="InterPro" id="IPR051918">
    <property type="entry name" value="STPP_CPPED1"/>
</dbReference>
<dbReference type="PANTHER" id="PTHR43143:SF5">
    <property type="entry name" value="SECRETED PROTEIN"/>
    <property type="match status" value="1"/>
</dbReference>
<accession>A0ABT0QI07</accession>
<dbReference type="InterPro" id="IPR029052">
    <property type="entry name" value="Metallo-depent_PP-like"/>
</dbReference>
<comment type="caution">
    <text evidence="2">The sequence shown here is derived from an EMBL/GenBank/DDBJ whole genome shotgun (WGS) entry which is preliminary data.</text>
</comment>